<dbReference type="EMBL" id="PVGH01000060">
    <property type="protein sequence ID" value="PRF60281.1"/>
    <property type="molecule type" value="Genomic_DNA"/>
</dbReference>
<protein>
    <submittedName>
        <fullName evidence="2">Uncharacterized protein</fullName>
    </submittedName>
</protein>
<reference evidence="2 3" key="1">
    <citation type="submission" date="2018-03" db="EMBL/GenBank/DDBJ databases">
        <authorList>
            <person name="Keele B.F."/>
        </authorList>
    </citation>
    <scope>NUCLEOTIDE SEQUENCE [LARGE SCALE GENOMIC DNA]</scope>
    <source>
        <strain evidence="2 3">AU19729</strain>
    </source>
</reference>
<name>A0A2S9MNC8_9BURK</name>
<evidence type="ECO:0000313" key="3">
    <source>
        <dbReference type="Proteomes" id="UP000238982"/>
    </source>
</evidence>
<sequence length="60" mass="6499">MQAVARRSSARHSTTRGRSVSDAAAVRLPRFPRLLRYPLAVHRATLSGIVGSAGLEPEMI</sequence>
<feature type="region of interest" description="Disordered" evidence="1">
    <location>
        <begin position="1"/>
        <end position="22"/>
    </location>
</feature>
<dbReference type="Proteomes" id="UP000238982">
    <property type="component" value="Unassembled WGS sequence"/>
</dbReference>
<organism evidence="2 3">
    <name type="scientific">Burkholderia multivorans</name>
    <dbReference type="NCBI Taxonomy" id="87883"/>
    <lineage>
        <taxon>Bacteria</taxon>
        <taxon>Pseudomonadati</taxon>
        <taxon>Pseudomonadota</taxon>
        <taxon>Betaproteobacteria</taxon>
        <taxon>Burkholderiales</taxon>
        <taxon>Burkholderiaceae</taxon>
        <taxon>Burkholderia</taxon>
        <taxon>Burkholderia cepacia complex</taxon>
    </lineage>
</organism>
<proteinExistence type="predicted"/>
<gene>
    <name evidence="2" type="ORF">C6Q15_15210</name>
</gene>
<accession>A0A2S9MNC8</accession>
<evidence type="ECO:0000313" key="2">
    <source>
        <dbReference type="EMBL" id="PRF60281.1"/>
    </source>
</evidence>
<dbReference type="AlphaFoldDB" id="A0A2S9MNC8"/>
<comment type="caution">
    <text evidence="2">The sequence shown here is derived from an EMBL/GenBank/DDBJ whole genome shotgun (WGS) entry which is preliminary data.</text>
</comment>
<evidence type="ECO:0000256" key="1">
    <source>
        <dbReference type="SAM" id="MobiDB-lite"/>
    </source>
</evidence>